<evidence type="ECO:0000256" key="3">
    <source>
        <dbReference type="ARBA" id="ARBA00023242"/>
    </source>
</evidence>
<dbReference type="AlphaFoldDB" id="A0AAV9P9T5"/>
<dbReference type="InterPro" id="IPR016024">
    <property type="entry name" value="ARM-type_fold"/>
</dbReference>
<dbReference type="GO" id="GO:0003887">
    <property type="term" value="F:DNA-directed DNA polymerase activity"/>
    <property type="evidence" value="ECO:0007669"/>
    <property type="project" value="UniProtKB-KW"/>
</dbReference>
<evidence type="ECO:0000256" key="2">
    <source>
        <dbReference type="ARBA" id="ARBA00006809"/>
    </source>
</evidence>
<dbReference type="EC" id="2.7.7.7" evidence="5"/>
<keyword evidence="6" id="KW-1185">Reference proteome</keyword>
<feature type="region of interest" description="Disordered" evidence="4">
    <location>
        <begin position="835"/>
        <end position="869"/>
    </location>
</feature>
<organism evidence="5 6">
    <name type="scientific">Saxophila tyrrhenica</name>
    <dbReference type="NCBI Taxonomy" id="1690608"/>
    <lineage>
        <taxon>Eukaryota</taxon>
        <taxon>Fungi</taxon>
        <taxon>Dikarya</taxon>
        <taxon>Ascomycota</taxon>
        <taxon>Pezizomycotina</taxon>
        <taxon>Dothideomycetes</taxon>
        <taxon>Dothideomycetidae</taxon>
        <taxon>Mycosphaerellales</taxon>
        <taxon>Extremaceae</taxon>
        <taxon>Saxophila</taxon>
    </lineage>
</organism>
<keyword evidence="5" id="KW-0239">DNA-directed DNA polymerase</keyword>
<feature type="region of interest" description="Disordered" evidence="4">
    <location>
        <begin position="794"/>
        <end position="818"/>
    </location>
</feature>
<evidence type="ECO:0000313" key="6">
    <source>
        <dbReference type="Proteomes" id="UP001337655"/>
    </source>
</evidence>
<evidence type="ECO:0000256" key="1">
    <source>
        <dbReference type="ARBA" id="ARBA00004123"/>
    </source>
</evidence>
<dbReference type="Proteomes" id="UP001337655">
    <property type="component" value="Unassembled WGS sequence"/>
</dbReference>
<comment type="similarity">
    <text evidence="2">Belongs to the MYBBP1A family.</text>
</comment>
<comment type="caution">
    <text evidence="5">The sequence shown here is derived from an EMBL/GenBank/DDBJ whole genome shotgun (WGS) entry which is preliminary data.</text>
</comment>
<reference evidence="5 6" key="1">
    <citation type="submission" date="2023-08" db="EMBL/GenBank/DDBJ databases">
        <title>Black Yeasts Isolated from many extreme environments.</title>
        <authorList>
            <person name="Coleine C."/>
            <person name="Stajich J.E."/>
            <person name="Selbmann L."/>
        </authorList>
    </citation>
    <scope>NUCLEOTIDE SEQUENCE [LARGE SCALE GENOMIC DNA]</scope>
    <source>
        <strain evidence="5 6">CCFEE 5935</strain>
    </source>
</reference>
<feature type="compositionally biased region" description="Acidic residues" evidence="4">
    <location>
        <begin position="844"/>
        <end position="854"/>
    </location>
</feature>
<sequence>MTAIRALSWCAFSAMAYSAALHREVHRSLWAFLIYVRGRQPFEADWVPLPSAEILRLPLAPLARLAMCPPARREELSLNLDPGTSRKLLDRARHATIATIITIMAKNKRPREEPADQEIDGNDVHPARQKRLKRTKDDAELATIYEELSNEVQEVRNRAAARLLKSITKDSNALDERLDAAEKRLIRGLCSGRRAARLGFSVTLAEVFRLRLRHTAEAAEGISLSSTLSNIAKFTQAEGNVGGQERRDHLLGRRFAYQAVLQSDVALEENLKAPQWSALLNAIFDFANEKAWLRREVGSMLHDYLSSPSGSKLSPASVSMLMETAGRKKLLRTPEGVGLWLVVRQQFPAAETPSKIWHRNDPLSSKEHQNLAKIMLEHSADDEPTHKRPGSRQSIPSFAWTMVLQQLSDKRNASRVQQFWEYFVSMVFSASSSTERKALGLQIFSLAVSDVSAAKLSAVFDTRVLRCVLDQRAKADNHLFEAAKLSLDAMVARAKQEPTCAGVLVSEIIDKAAINFDQLSKTKTVESIVAFADNISLKALIEKTRKTCLSSVRREESEVDFQLRGYADLLLTMVRTHKDAGADLTMGTQEIKLKEDWTWLEELLRFLSFYAFHDKDVGPIFQPRLMSILSLLMHGPLQQALQAPVIVVQPIRLDGNALNQLKGPAADAVEKAWKCFDKMYRYEPGTRKVLQPGNEAFALLFALSILQCFRHEPDAAAALEDLINCYQVKDSTTNVTAMIIELLLSFISKPSALFRKLAEQVFTVFAPELTADSLQSLIDILGQKESLSGQQELFDAHGDDDEDGADGEEESESGDHDFEAIDVEDASDVELVNGEEASASGSNNDDDSEDDESASDAADGATNGVEDEEAAFDRKLAEALGTGRAEDEDSDEDGSDMDDEQMMALEPHLTTIFKERQKNTSKKQEKKDAKENIVNFKNRVLDLLAIFVKTQYAEVLTLDLILPLTNLVRTTTNKQTAEKAFAVLKQYFDACSKNKKLPQPEDDDAVFMVLEAVHDEMKLGGSKLHANACSRSSLFLAKVLVAEDPGHYERVASMYAKLMSEWWQDPTSKVQPSVFTEWTSWSITTRKRG</sequence>
<dbReference type="PANTHER" id="PTHR13213">
    <property type="entry name" value="MYB-BINDING PROTEIN 1A FAMILY MEMBER"/>
    <property type="match status" value="1"/>
</dbReference>
<dbReference type="GO" id="GO:0005730">
    <property type="term" value="C:nucleolus"/>
    <property type="evidence" value="ECO:0007669"/>
    <property type="project" value="InterPro"/>
</dbReference>
<name>A0AAV9P9T5_9PEZI</name>
<evidence type="ECO:0000256" key="4">
    <source>
        <dbReference type="SAM" id="MobiDB-lite"/>
    </source>
</evidence>
<dbReference type="RefSeq" id="XP_064658522.1">
    <property type="nucleotide sequence ID" value="XM_064803607.1"/>
</dbReference>
<evidence type="ECO:0000313" key="5">
    <source>
        <dbReference type="EMBL" id="KAK5169056.1"/>
    </source>
</evidence>
<keyword evidence="5" id="KW-0808">Transferase</keyword>
<dbReference type="GeneID" id="89927705"/>
<accession>A0AAV9P9T5</accession>
<feature type="compositionally biased region" description="Acidic residues" evidence="4">
    <location>
        <begin position="798"/>
        <end position="812"/>
    </location>
</feature>
<dbReference type="SUPFAM" id="SSF48371">
    <property type="entry name" value="ARM repeat"/>
    <property type="match status" value="1"/>
</dbReference>
<dbReference type="GO" id="GO:0006355">
    <property type="term" value="P:regulation of DNA-templated transcription"/>
    <property type="evidence" value="ECO:0007669"/>
    <property type="project" value="InterPro"/>
</dbReference>
<keyword evidence="3" id="KW-0539">Nucleus</keyword>
<gene>
    <name evidence="5" type="primary">POL5</name>
    <name evidence="5" type="ORF">LTR77_006365</name>
</gene>
<comment type="subcellular location">
    <subcellularLocation>
        <location evidence="1">Nucleus</location>
    </subcellularLocation>
</comment>
<feature type="region of interest" description="Disordered" evidence="4">
    <location>
        <begin position="879"/>
        <end position="898"/>
    </location>
</feature>
<proteinExistence type="inferred from homology"/>
<dbReference type="GO" id="GO:0000182">
    <property type="term" value="F:rDNA binding"/>
    <property type="evidence" value="ECO:0007669"/>
    <property type="project" value="TreeGrafter"/>
</dbReference>
<dbReference type="PANTHER" id="PTHR13213:SF2">
    <property type="entry name" value="MYB-BINDING PROTEIN 1A"/>
    <property type="match status" value="1"/>
</dbReference>
<dbReference type="InterPro" id="IPR007015">
    <property type="entry name" value="DNA_pol_V/MYBBP1A"/>
</dbReference>
<feature type="compositionally biased region" description="Acidic residues" evidence="4">
    <location>
        <begin position="886"/>
        <end position="898"/>
    </location>
</feature>
<dbReference type="Pfam" id="PF04931">
    <property type="entry name" value="DNA_pol_phi"/>
    <property type="match status" value="1"/>
</dbReference>
<dbReference type="EMBL" id="JAVRRT010000009">
    <property type="protein sequence ID" value="KAK5169056.1"/>
    <property type="molecule type" value="Genomic_DNA"/>
</dbReference>
<keyword evidence="5" id="KW-0548">Nucleotidyltransferase</keyword>
<protein>
    <submittedName>
        <fullName evidence="5">DNA-directed DNA polymerase</fullName>
        <ecNumber evidence="5">2.7.7.7</ecNumber>
    </submittedName>
</protein>